<protein>
    <submittedName>
        <fullName evidence="1">Unannotated protein</fullName>
    </submittedName>
</protein>
<sequence>MAGVVEFVGPSCVMEEVRSHEWHVNITAFADGLAVIHRFKYRKFTATFLNDAGNAIEVFSTIGAAHL</sequence>
<dbReference type="EMBL" id="CAFBQA010000121">
    <property type="protein sequence ID" value="CAB5042438.1"/>
    <property type="molecule type" value="Genomic_DNA"/>
</dbReference>
<proteinExistence type="predicted"/>
<gene>
    <name evidence="1" type="ORF">UFOPK4234_01495</name>
</gene>
<accession>A0A6J7SQD1</accession>
<evidence type="ECO:0000313" key="1">
    <source>
        <dbReference type="EMBL" id="CAB5042438.1"/>
    </source>
</evidence>
<organism evidence="1">
    <name type="scientific">freshwater metagenome</name>
    <dbReference type="NCBI Taxonomy" id="449393"/>
    <lineage>
        <taxon>unclassified sequences</taxon>
        <taxon>metagenomes</taxon>
        <taxon>ecological metagenomes</taxon>
    </lineage>
</organism>
<dbReference type="AlphaFoldDB" id="A0A6J7SQD1"/>
<name>A0A6J7SQD1_9ZZZZ</name>
<reference evidence="1" key="1">
    <citation type="submission" date="2020-05" db="EMBL/GenBank/DDBJ databases">
        <authorList>
            <person name="Chiriac C."/>
            <person name="Salcher M."/>
            <person name="Ghai R."/>
            <person name="Kavagutti S V."/>
        </authorList>
    </citation>
    <scope>NUCLEOTIDE SEQUENCE</scope>
</reference>